<protein>
    <submittedName>
        <fullName evidence="1">Unnamed protein product</fullName>
    </submittedName>
</protein>
<sequence length="157" mass="18000">MAIRYTLNEKINAFVSQSDIPQELKTQISENGWISQSDLIILYKRQQLQQQQTQSDGTKKTPKITKKKGKANSNAKTILGANNESSISLFELLRGAVFYKPAKVTKPKTKEYLKLMEKLRTQQQEREYQELLKGTDSMGQLLLYLLDMQFGTGLDHQ</sequence>
<accession>A0ACB5UCK4</accession>
<proteinExistence type="predicted"/>
<evidence type="ECO:0000313" key="2">
    <source>
        <dbReference type="Proteomes" id="UP001165064"/>
    </source>
</evidence>
<dbReference type="Proteomes" id="UP001165064">
    <property type="component" value="Unassembled WGS sequence"/>
</dbReference>
<organism evidence="1 2">
    <name type="scientific">Ambrosiozyma monospora</name>
    <name type="common">Yeast</name>
    <name type="synonym">Endomycopsis monosporus</name>
    <dbReference type="NCBI Taxonomy" id="43982"/>
    <lineage>
        <taxon>Eukaryota</taxon>
        <taxon>Fungi</taxon>
        <taxon>Dikarya</taxon>
        <taxon>Ascomycota</taxon>
        <taxon>Saccharomycotina</taxon>
        <taxon>Pichiomycetes</taxon>
        <taxon>Pichiales</taxon>
        <taxon>Pichiaceae</taxon>
        <taxon>Ambrosiozyma</taxon>
    </lineage>
</organism>
<gene>
    <name evidence="1" type="ORF">Amon02_001330300</name>
</gene>
<keyword evidence="2" id="KW-1185">Reference proteome</keyword>
<comment type="caution">
    <text evidence="1">The sequence shown here is derived from an EMBL/GenBank/DDBJ whole genome shotgun (WGS) entry which is preliminary data.</text>
</comment>
<dbReference type="EMBL" id="BSXS01017110">
    <property type="protein sequence ID" value="GMF08567.1"/>
    <property type="molecule type" value="Genomic_DNA"/>
</dbReference>
<reference evidence="1" key="1">
    <citation type="submission" date="2023-04" db="EMBL/GenBank/DDBJ databases">
        <title>Ambrosiozyma monospora NBRC 10751.</title>
        <authorList>
            <person name="Ichikawa N."/>
            <person name="Sato H."/>
            <person name="Tonouchi N."/>
        </authorList>
    </citation>
    <scope>NUCLEOTIDE SEQUENCE</scope>
    <source>
        <strain evidence="1">NBRC 10751</strain>
    </source>
</reference>
<name>A0ACB5UCK4_AMBMO</name>
<evidence type="ECO:0000313" key="1">
    <source>
        <dbReference type="EMBL" id="GMF08567.1"/>
    </source>
</evidence>